<proteinExistence type="predicted"/>
<evidence type="ECO:0000313" key="2">
    <source>
        <dbReference type="EMBL" id="TPG51632.1"/>
    </source>
</evidence>
<dbReference type="Pfam" id="PF00534">
    <property type="entry name" value="Glycos_transf_1"/>
    <property type="match status" value="1"/>
</dbReference>
<gene>
    <name evidence="2" type="ORF">EAH76_16535</name>
</gene>
<dbReference type="PANTHER" id="PTHR46401">
    <property type="entry name" value="GLYCOSYLTRANSFERASE WBBK-RELATED"/>
    <property type="match status" value="1"/>
</dbReference>
<sequence length="463" mass="50917">MPDTFGSIARAPRCSCRVNSIILTRSTRRLNSMRARCAEIVLGTAEMRAALLWTVVRGVFSTLYPVWLQRLIIAHSRHDLPCRGASTEHPTLFVDVTNIARHDAGTGIQRVVRSITGALILDPNGWTVQPIRYVDGAYRHSLWPSSDAEPGEVMDLRVGDVFLGLDLSFDAVRRQAAMLLARRRTGARIWFVMYDLLPVSDPGFFSSKVVARFDRWLIATARVADGYACISQATAADLRMIMCKRFRIDRAPIISVIPMGVDPTPAGSPERHRAHVRDAGGPSVLAVGTIEPRKGYSDVLDAFDLLWARGHNVSLAIVGSPGWKTGTLQRRIKRHPEFGRRLSWSATTDDTNLVAMYEDATLLIAASYREGFGLPILEATQRSCAVLARDIPVFRENAHLGLRYFPADAGADELAASILSALDCQTSPATANVLPSLASWPDTAKALIGLLEKDRHQPMQIAS</sequence>
<dbReference type="Gene3D" id="3.40.50.2000">
    <property type="entry name" value="Glycogen Phosphorylase B"/>
    <property type="match status" value="2"/>
</dbReference>
<dbReference type="CDD" id="cd03809">
    <property type="entry name" value="GT4_MtfB-like"/>
    <property type="match status" value="1"/>
</dbReference>
<dbReference type="InterPro" id="IPR001296">
    <property type="entry name" value="Glyco_trans_1"/>
</dbReference>
<feature type="domain" description="Glycosyl transferase family 1" evidence="1">
    <location>
        <begin position="271"/>
        <end position="427"/>
    </location>
</feature>
<protein>
    <submittedName>
        <fullName evidence="2">Glycosyltransferase family 1 protein</fullName>
    </submittedName>
</protein>
<evidence type="ECO:0000259" key="1">
    <source>
        <dbReference type="Pfam" id="PF00534"/>
    </source>
</evidence>
<accession>A0A502FQR4</accession>
<evidence type="ECO:0000313" key="3">
    <source>
        <dbReference type="Proteomes" id="UP000319931"/>
    </source>
</evidence>
<dbReference type="PANTHER" id="PTHR46401:SF9">
    <property type="entry name" value="MANNOSYLTRANSFERASE A"/>
    <property type="match status" value="1"/>
</dbReference>
<dbReference type="AlphaFoldDB" id="A0A502FQR4"/>
<dbReference type="GO" id="GO:0016757">
    <property type="term" value="F:glycosyltransferase activity"/>
    <property type="evidence" value="ECO:0007669"/>
    <property type="project" value="InterPro"/>
</dbReference>
<keyword evidence="2" id="KW-0808">Transferase</keyword>
<dbReference type="EMBL" id="RCZC01000005">
    <property type="protein sequence ID" value="TPG51632.1"/>
    <property type="molecule type" value="Genomic_DNA"/>
</dbReference>
<dbReference type="Proteomes" id="UP000319931">
    <property type="component" value="Unassembled WGS sequence"/>
</dbReference>
<keyword evidence="3" id="KW-1185">Reference proteome</keyword>
<comment type="caution">
    <text evidence="2">The sequence shown here is derived from an EMBL/GenBank/DDBJ whole genome shotgun (WGS) entry which is preliminary data.</text>
</comment>
<reference evidence="2 3" key="1">
    <citation type="journal article" date="2019" name="Environ. Microbiol.">
        <title>Species interactions and distinct microbial communities in high Arctic permafrost affected cryosols are associated with the CH4 and CO2 gas fluxes.</title>
        <authorList>
            <person name="Altshuler I."/>
            <person name="Hamel J."/>
            <person name="Turney S."/>
            <person name="Magnuson E."/>
            <person name="Levesque R."/>
            <person name="Greer C."/>
            <person name="Whyte L.G."/>
        </authorList>
    </citation>
    <scope>NUCLEOTIDE SEQUENCE [LARGE SCALE GENOMIC DNA]</scope>
    <source>
        <strain evidence="2 3">E6.1</strain>
    </source>
</reference>
<organism evidence="2 3">
    <name type="scientific">Sphingomonas glacialis</name>
    <dbReference type="NCBI Taxonomy" id="658225"/>
    <lineage>
        <taxon>Bacteria</taxon>
        <taxon>Pseudomonadati</taxon>
        <taxon>Pseudomonadota</taxon>
        <taxon>Alphaproteobacteria</taxon>
        <taxon>Sphingomonadales</taxon>
        <taxon>Sphingomonadaceae</taxon>
        <taxon>Sphingomonas</taxon>
    </lineage>
</organism>
<dbReference type="SUPFAM" id="SSF53756">
    <property type="entry name" value="UDP-Glycosyltransferase/glycogen phosphorylase"/>
    <property type="match status" value="1"/>
</dbReference>
<dbReference type="OrthoDB" id="9790710at2"/>
<name>A0A502FQR4_9SPHN</name>